<feature type="compositionally biased region" description="Polar residues" evidence="1">
    <location>
        <begin position="31"/>
        <end position="45"/>
    </location>
</feature>
<evidence type="ECO:0000313" key="3">
    <source>
        <dbReference type="Proteomes" id="UP000028870"/>
    </source>
</evidence>
<dbReference type="AlphaFoldDB" id="W9BKC2"/>
<dbReference type="eggNOG" id="ENOG5031VXK">
    <property type="taxonomic scope" value="Bacteria"/>
</dbReference>
<comment type="caution">
    <text evidence="2">The sequence shown here is derived from an EMBL/GenBank/DDBJ whole genome shotgun (WGS) entry which is preliminary data.</text>
</comment>
<name>W9BKC2_MYCCO</name>
<gene>
    <name evidence="2" type="ORF">BN977_02454</name>
</gene>
<evidence type="ECO:0000313" key="2">
    <source>
        <dbReference type="EMBL" id="CDO07645.1"/>
    </source>
</evidence>
<dbReference type="EMBL" id="CCBB010000001">
    <property type="protein sequence ID" value="CDO07645.1"/>
    <property type="molecule type" value="Genomic_DNA"/>
</dbReference>
<accession>W9BKC2</accession>
<evidence type="ECO:0000256" key="1">
    <source>
        <dbReference type="SAM" id="MobiDB-lite"/>
    </source>
</evidence>
<sequence length="64" mass="6684">MTGLGAMIYIGFFAFAALWLFMTGRADGQGAESQGQVPDRSNSMSADAGPDGSSPWLLTHSSSK</sequence>
<reference evidence="2" key="2">
    <citation type="submission" date="2014-03" db="EMBL/GenBank/DDBJ databases">
        <authorList>
            <person name="Urmite Genomes"/>
        </authorList>
    </citation>
    <scope>NUCLEOTIDE SEQUENCE</scope>
    <source>
        <strain evidence="2">DSM 44829</strain>
    </source>
</reference>
<feature type="region of interest" description="Disordered" evidence="1">
    <location>
        <begin position="28"/>
        <end position="64"/>
    </location>
</feature>
<keyword evidence="3" id="KW-1185">Reference proteome</keyword>
<dbReference type="STRING" id="258533.BN977_02454"/>
<dbReference type="Proteomes" id="UP000028870">
    <property type="component" value="Unassembled WGS sequence"/>
</dbReference>
<reference evidence="2" key="1">
    <citation type="submission" date="2014-03" db="EMBL/GenBank/DDBJ databases">
        <title>Draft Genome Sequence of Mycobacterium cosmeticum DSM 44829.</title>
        <authorList>
            <person name="Croce O."/>
            <person name="Robert C."/>
            <person name="Raoult D."/>
            <person name="Drancourt M."/>
        </authorList>
    </citation>
    <scope>NUCLEOTIDE SEQUENCE [LARGE SCALE GENOMIC DNA]</scope>
    <source>
        <strain evidence="2">DSM 44829</strain>
    </source>
</reference>
<organism evidence="2 3">
    <name type="scientific">Mycolicibacterium cosmeticum</name>
    <dbReference type="NCBI Taxonomy" id="258533"/>
    <lineage>
        <taxon>Bacteria</taxon>
        <taxon>Bacillati</taxon>
        <taxon>Actinomycetota</taxon>
        <taxon>Actinomycetes</taxon>
        <taxon>Mycobacteriales</taxon>
        <taxon>Mycobacteriaceae</taxon>
        <taxon>Mycolicibacterium</taxon>
    </lineage>
</organism>
<proteinExistence type="predicted"/>
<protein>
    <submittedName>
        <fullName evidence="2">Uncharacterized protein</fullName>
    </submittedName>
</protein>